<protein>
    <submittedName>
        <fullName evidence="1">Uncharacterized protein</fullName>
    </submittedName>
</protein>
<organism evidence="1">
    <name type="scientific">marine sediment metagenome</name>
    <dbReference type="NCBI Taxonomy" id="412755"/>
    <lineage>
        <taxon>unclassified sequences</taxon>
        <taxon>metagenomes</taxon>
        <taxon>ecological metagenomes</taxon>
    </lineage>
</organism>
<dbReference type="AlphaFoldDB" id="X1HV09"/>
<comment type="caution">
    <text evidence="1">The sequence shown here is derived from an EMBL/GenBank/DDBJ whole genome shotgun (WGS) entry which is preliminary data.</text>
</comment>
<evidence type="ECO:0000313" key="1">
    <source>
        <dbReference type="EMBL" id="GAH73312.1"/>
    </source>
</evidence>
<dbReference type="EMBL" id="BARU01032631">
    <property type="protein sequence ID" value="GAH73312.1"/>
    <property type="molecule type" value="Genomic_DNA"/>
</dbReference>
<sequence length="49" mass="5352">MQITPITTDASSAFIPTHIKKIPKPSPAMALTIEQKGILHSPSSIFMFK</sequence>
<proteinExistence type="predicted"/>
<name>X1HV09_9ZZZZ</name>
<reference evidence="1" key="1">
    <citation type="journal article" date="2014" name="Front. Microbiol.">
        <title>High frequency of phylogenetically diverse reductive dehalogenase-homologous genes in deep subseafloor sedimentary metagenomes.</title>
        <authorList>
            <person name="Kawai M."/>
            <person name="Futagami T."/>
            <person name="Toyoda A."/>
            <person name="Takaki Y."/>
            <person name="Nishi S."/>
            <person name="Hori S."/>
            <person name="Arai W."/>
            <person name="Tsubouchi T."/>
            <person name="Morono Y."/>
            <person name="Uchiyama I."/>
            <person name="Ito T."/>
            <person name="Fujiyama A."/>
            <person name="Inagaki F."/>
            <person name="Takami H."/>
        </authorList>
    </citation>
    <scope>NUCLEOTIDE SEQUENCE</scope>
    <source>
        <strain evidence="1">Expedition CK06-06</strain>
    </source>
</reference>
<gene>
    <name evidence="1" type="ORF">S03H2_51438</name>
</gene>
<accession>X1HV09</accession>